<accession>A0A0F9I5G7</accession>
<proteinExistence type="predicted"/>
<name>A0A0F9I5G7_9ZZZZ</name>
<evidence type="ECO:0000313" key="1">
    <source>
        <dbReference type="EMBL" id="KKL89055.1"/>
    </source>
</evidence>
<dbReference type="EMBL" id="LAZR01020393">
    <property type="protein sequence ID" value="KKL89055.1"/>
    <property type="molecule type" value="Genomic_DNA"/>
</dbReference>
<sequence length="70" mass="7884">MGCCGRPDNRRQKSDNQKSYYDRYTYLNSGQRAKQLQQQGSTCKTCAALTMGDPCAVCGQVKNQDKEEQV</sequence>
<comment type="caution">
    <text evidence="1">The sequence shown here is derived from an EMBL/GenBank/DDBJ whole genome shotgun (WGS) entry which is preliminary data.</text>
</comment>
<dbReference type="AlphaFoldDB" id="A0A0F9I5G7"/>
<protein>
    <submittedName>
        <fullName evidence="1">Uncharacterized protein</fullName>
    </submittedName>
</protein>
<gene>
    <name evidence="1" type="ORF">LCGC14_1918530</name>
</gene>
<reference evidence="1" key="1">
    <citation type="journal article" date="2015" name="Nature">
        <title>Complex archaea that bridge the gap between prokaryotes and eukaryotes.</title>
        <authorList>
            <person name="Spang A."/>
            <person name="Saw J.H."/>
            <person name="Jorgensen S.L."/>
            <person name="Zaremba-Niedzwiedzka K."/>
            <person name="Martijn J."/>
            <person name="Lind A.E."/>
            <person name="van Eijk R."/>
            <person name="Schleper C."/>
            <person name="Guy L."/>
            <person name="Ettema T.J."/>
        </authorList>
    </citation>
    <scope>NUCLEOTIDE SEQUENCE</scope>
</reference>
<organism evidence="1">
    <name type="scientific">marine sediment metagenome</name>
    <dbReference type="NCBI Taxonomy" id="412755"/>
    <lineage>
        <taxon>unclassified sequences</taxon>
        <taxon>metagenomes</taxon>
        <taxon>ecological metagenomes</taxon>
    </lineage>
</organism>